<sequence length="486" mass="51387">MDLLIQRTRLVGRTSLGDPVDVRMRGGRVTEIGALTPVDGERVLDAAGRSLMPGLWDKHVHFGQWVALQGRLDLAGTATAAEALERVDAHIRALPDDGLVVTSWGHRASVWPDAPLVADLDAVSHGRAVVLISGDGHNGWLNSAALAGLGLPPHERALEEAEWFAVFPRLGELGRDAALTDEAEAAAITAAHALGVVGIVDLEFGGNLAAWRRREAAGAPPLRVRSGVYPDQLEATIAAGLRTRDAITPLVTMGPLKIISDGALGTLTAHCCEPYLDLPARVAHPCGVQSVPADELERLLGRATEHGLDIALHAIGDAAVGIALDAFAATGARGSVEHAQLMRFADLQRMAALGVVASVQPAHLLDDAPVMDRVWADRTERTFALRSMLEAGVELAFGSDAPVSAFDPWLEIDAAVLREPFGHEAAGPWHGEQALDRSDALWASTDGRGPIEVGDVADLILLDGNPLEVNPRVVTTLINGDIVYEA</sequence>
<dbReference type="InterPro" id="IPR032466">
    <property type="entry name" value="Metal_Hydrolase"/>
</dbReference>
<protein>
    <submittedName>
        <fullName evidence="2">Hydrolase</fullName>
    </submittedName>
</protein>
<dbReference type="InterPro" id="IPR011059">
    <property type="entry name" value="Metal-dep_hydrolase_composite"/>
</dbReference>
<dbReference type="Gene3D" id="3.20.20.140">
    <property type="entry name" value="Metal-dependent hydrolases"/>
    <property type="match status" value="1"/>
</dbReference>
<evidence type="ECO:0000259" key="1">
    <source>
        <dbReference type="Pfam" id="PF07969"/>
    </source>
</evidence>
<feature type="domain" description="Amidohydrolase 3" evidence="1">
    <location>
        <begin position="42"/>
        <end position="484"/>
    </location>
</feature>
<dbReference type="SUPFAM" id="SSF51338">
    <property type="entry name" value="Composite domain of metallo-dependent hydrolases"/>
    <property type="match status" value="1"/>
</dbReference>
<organism evidence="2 3">
    <name type="scientific">Gulosibacter macacae</name>
    <dbReference type="NCBI Taxonomy" id="2488791"/>
    <lineage>
        <taxon>Bacteria</taxon>
        <taxon>Bacillati</taxon>
        <taxon>Actinomycetota</taxon>
        <taxon>Actinomycetes</taxon>
        <taxon>Micrococcales</taxon>
        <taxon>Microbacteriaceae</taxon>
        <taxon>Gulosibacter</taxon>
    </lineage>
</organism>
<dbReference type="InterPro" id="IPR013108">
    <property type="entry name" value="Amidohydro_3"/>
</dbReference>
<dbReference type="AlphaFoldDB" id="A0A3P3W0D7"/>
<dbReference type="Gene3D" id="2.30.40.10">
    <property type="entry name" value="Urease, subunit C, domain 1"/>
    <property type="match status" value="1"/>
</dbReference>
<dbReference type="Proteomes" id="UP000274391">
    <property type="component" value="Unassembled WGS sequence"/>
</dbReference>
<dbReference type="PANTHER" id="PTHR22642">
    <property type="entry name" value="IMIDAZOLONEPROPIONASE"/>
    <property type="match status" value="1"/>
</dbReference>
<dbReference type="EMBL" id="RQVS01000002">
    <property type="protein sequence ID" value="RRJ88244.1"/>
    <property type="molecule type" value="Genomic_DNA"/>
</dbReference>
<proteinExistence type="predicted"/>
<name>A0A3P3W0D7_9MICO</name>
<comment type="caution">
    <text evidence="2">The sequence shown here is derived from an EMBL/GenBank/DDBJ whole genome shotgun (WGS) entry which is preliminary data.</text>
</comment>
<dbReference type="OrthoDB" id="3238066at2"/>
<keyword evidence="3" id="KW-1185">Reference proteome</keyword>
<dbReference type="RefSeq" id="WP_124969336.1">
    <property type="nucleotide sequence ID" value="NZ_RQVS01000002.1"/>
</dbReference>
<gene>
    <name evidence="2" type="ORF">EG850_02020</name>
</gene>
<reference evidence="2 3" key="1">
    <citation type="submission" date="2018-11" db="EMBL/GenBank/DDBJ databases">
        <title>YIM 102482-1 draft genome.</title>
        <authorList>
            <person name="Li G."/>
            <person name="Jiang Y."/>
        </authorList>
    </citation>
    <scope>NUCLEOTIDE SEQUENCE [LARGE SCALE GENOMIC DNA]</scope>
    <source>
        <strain evidence="2 3">YIM 102482-1</strain>
    </source>
</reference>
<dbReference type="Gene3D" id="3.10.310.70">
    <property type="match status" value="1"/>
</dbReference>
<keyword evidence="2" id="KW-0378">Hydrolase</keyword>
<dbReference type="SUPFAM" id="SSF51556">
    <property type="entry name" value="Metallo-dependent hydrolases"/>
    <property type="match status" value="1"/>
</dbReference>
<evidence type="ECO:0000313" key="3">
    <source>
        <dbReference type="Proteomes" id="UP000274391"/>
    </source>
</evidence>
<evidence type="ECO:0000313" key="2">
    <source>
        <dbReference type="EMBL" id="RRJ88244.1"/>
    </source>
</evidence>
<dbReference type="GO" id="GO:0016810">
    <property type="term" value="F:hydrolase activity, acting on carbon-nitrogen (but not peptide) bonds"/>
    <property type="evidence" value="ECO:0007669"/>
    <property type="project" value="InterPro"/>
</dbReference>
<accession>A0A3P3W0D7</accession>
<dbReference type="PANTHER" id="PTHR22642:SF2">
    <property type="entry name" value="PROTEIN LONG AFTER FAR-RED 3"/>
    <property type="match status" value="1"/>
</dbReference>
<dbReference type="Pfam" id="PF07969">
    <property type="entry name" value="Amidohydro_3"/>
    <property type="match status" value="1"/>
</dbReference>